<name>A0A8S5RZW0_9CAUD</name>
<protein>
    <submittedName>
        <fullName evidence="2">Uncharacterized protein</fullName>
    </submittedName>
</protein>
<reference evidence="2" key="1">
    <citation type="journal article" date="2021" name="Proc. Natl. Acad. Sci. U.S.A.">
        <title>A Catalog of Tens of Thousands of Viruses from Human Metagenomes Reveals Hidden Associations with Chronic Diseases.</title>
        <authorList>
            <person name="Tisza M.J."/>
            <person name="Buck C.B."/>
        </authorList>
    </citation>
    <scope>NUCLEOTIDE SEQUENCE</scope>
    <source>
        <strain evidence="2">Ct8Lf7</strain>
    </source>
</reference>
<keyword evidence="1" id="KW-1133">Transmembrane helix</keyword>
<feature type="transmembrane region" description="Helical" evidence="1">
    <location>
        <begin position="12"/>
        <end position="29"/>
    </location>
</feature>
<accession>A0A8S5RZW0</accession>
<dbReference type="EMBL" id="BK032511">
    <property type="protein sequence ID" value="DAF44324.1"/>
    <property type="molecule type" value="Genomic_DNA"/>
</dbReference>
<keyword evidence="1" id="KW-0812">Transmembrane</keyword>
<organism evidence="2">
    <name type="scientific">Podoviridae sp. ct8Lf7</name>
    <dbReference type="NCBI Taxonomy" id="2827723"/>
    <lineage>
        <taxon>Viruses</taxon>
        <taxon>Duplodnaviria</taxon>
        <taxon>Heunggongvirae</taxon>
        <taxon>Uroviricota</taxon>
        <taxon>Caudoviricetes</taxon>
    </lineage>
</organism>
<proteinExistence type="predicted"/>
<sequence>MYYFLLTLEPHFILAPHFPFLFITIKVFWDRVHFSYY</sequence>
<evidence type="ECO:0000256" key="1">
    <source>
        <dbReference type="SAM" id="Phobius"/>
    </source>
</evidence>
<keyword evidence="1" id="KW-0472">Membrane</keyword>
<evidence type="ECO:0000313" key="2">
    <source>
        <dbReference type="EMBL" id="DAF44324.1"/>
    </source>
</evidence>